<dbReference type="NCBIfam" id="TIGR00877">
    <property type="entry name" value="purD"/>
    <property type="match status" value="1"/>
</dbReference>
<reference evidence="15 16" key="1">
    <citation type="submission" date="2023-07" db="EMBL/GenBank/DDBJ databases">
        <title>Genomic Encyclopedia of Type Strains, Phase IV (KMG-IV): sequencing the most valuable type-strain genomes for metagenomic binning, comparative biology and taxonomic classification.</title>
        <authorList>
            <person name="Goeker M."/>
        </authorList>
    </citation>
    <scope>NUCLEOTIDE SEQUENCE [LARGE SCALE GENOMIC DNA]</scope>
    <source>
        <strain evidence="15 16">DSM 25924</strain>
    </source>
</reference>
<comment type="catalytic activity">
    <reaction evidence="12">
        <text>5-phospho-beta-D-ribosylamine + glycine + ATP = N(1)-(5-phospho-beta-D-ribosyl)glycinamide + ADP + phosphate + H(+)</text>
        <dbReference type="Rhea" id="RHEA:17453"/>
        <dbReference type="ChEBI" id="CHEBI:15378"/>
        <dbReference type="ChEBI" id="CHEBI:30616"/>
        <dbReference type="ChEBI" id="CHEBI:43474"/>
        <dbReference type="ChEBI" id="CHEBI:57305"/>
        <dbReference type="ChEBI" id="CHEBI:58681"/>
        <dbReference type="ChEBI" id="CHEBI:143788"/>
        <dbReference type="ChEBI" id="CHEBI:456216"/>
        <dbReference type="EC" id="6.3.4.13"/>
    </reaction>
</comment>
<dbReference type="SUPFAM" id="SSF52440">
    <property type="entry name" value="PreATP-grasp domain"/>
    <property type="match status" value="1"/>
</dbReference>
<dbReference type="InterPro" id="IPR020560">
    <property type="entry name" value="PRibGlycinamide_synth_C-dom"/>
</dbReference>
<dbReference type="Proteomes" id="UP001229209">
    <property type="component" value="Unassembled WGS sequence"/>
</dbReference>
<dbReference type="Pfam" id="PF01071">
    <property type="entry name" value="GARS_A"/>
    <property type="match status" value="1"/>
</dbReference>
<accession>A0ABT9LZE4</accession>
<comment type="cofactor">
    <cofactor evidence="1">
        <name>Mn(2+)</name>
        <dbReference type="ChEBI" id="CHEBI:29035"/>
    </cofactor>
</comment>
<keyword evidence="8 13" id="KW-0067">ATP-binding</keyword>
<evidence type="ECO:0000259" key="14">
    <source>
        <dbReference type="PROSITE" id="PS50975"/>
    </source>
</evidence>
<dbReference type="InterPro" id="IPR020559">
    <property type="entry name" value="PRibGlycinamide_synth_CS"/>
</dbReference>
<keyword evidence="7 12" id="KW-0658">Purine biosynthesis</keyword>
<dbReference type="Gene3D" id="3.90.600.10">
    <property type="entry name" value="Phosphoribosylglycinamide synthetase, C-terminal domain"/>
    <property type="match status" value="1"/>
</dbReference>
<dbReference type="Gene3D" id="3.40.50.20">
    <property type="match status" value="1"/>
</dbReference>
<evidence type="ECO:0000256" key="1">
    <source>
        <dbReference type="ARBA" id="ARBA00001936"/>
    </source>
</evidence>
<dbReference type="Pfam" id="PF02844">
    <property type="entry name" value="GARS_N"/>
    <property type="match status" value="1"/>
</dbReference>
<dbReference type="SUPFAM" id="SSF56059">
    <property type="entry name" value="Glutathione synthetase ATP-binding domain-like"/>
    <property type="match status" value="1"/>
</dbReference>
<dbReference type="SMART" id="SM01209">
    <property type="entry name" value="GARS_A"/>
    <property type="match status" value="1"/>
</dbReference>
<evidence type="ECO:0000256" key="3">
    <source>
        <dbReference type="ARBA" id="ARBA00005174"/>
    </source>
</evidence>
<evidence type="ECO:0000313" key="16">
    <source>
        <dbReference type="Proteomes" id="UP001229209"/>
    </source>
</evidence>
<dbReference type="InterPro" id="IPR011761">
    <property type="entry name" value="ATP-grasp"/>
</dbReference>
<dbReference type="InterPro" id="IPR037123">
    <property type="entry name" value="PRibGlycinamide_synth_C_sf"/>
</dbReference>
<keyword evidence="5 12" id="KW-0436">Ligase</keyword>
<dbReference type="PANTHER" id="PTHR43472:SF1">
    <property type="entry name" value="PHOSPHORIBOSYLAMINE--GLYCINE LIGASE, CHLOROPLASTIC"/>
    <property type="match status" value="1"/>
</dbReference>
<proteinExistence type="inferred from homology"/>
<evidence type="ECO:0000256" key="11">
    <source>
        <dbReference type="ARBA" id="ARBA00042864"/>
    </source>
</evidence>
<sequence length="446" mass="47953">MLREVIPSTILRQGRLGEGRRLALTETLRVLVIGSGAREHALIWKLAQSNLQPELYVAPGNPGMEKLATRVPLHEEDVAGIVRFAQEKSIRLVVIGPEAPLALGLADELETAGILAFGPKKAAARLEWSKAYAKEMMQRAHVPTAASATFSDLQSALDYLDKAGKAMVVKADGLAKGKGVIVAESLAETRAAVEQIMKSEAGARVVLEERMTGREVSLMYFVDEHFVLPMLPARDHKRIGEGDTGPNTGGMGVFAPVPSITPTDVEEVTRRIVQPILSELKKDGIVYCGVLYVGLMVTANGPKVVEFNARFGDPETEAILPLLETDLLEVCLATARHRLSDVQVSWRSEAAVTVILAAEGYPGTPRKGDTIVLPPIEDWPKQTVIFQAGTDLSSTGELVSAGGRVLAVTATGADAQTAAERAYALANAVEMKGKYLRRDLLHDLDA</sequence>
<evidence type="ECO:0000256" key="5">
    <source>
        <dbReference type="ARBA" id="ARBA00022598"/>
    </source>
</evidence>
<protein>
    <recommendedName>
        <fullName evidence="4 12">Phosphoribosylamine--glycine ligase</fullName>
        <ecNumber evidence="4 12">6.3.4.13</ecNumber>
    </recommendedName>
    <alternativeName>
        <fullName evidence="12">GARS</fullName>
    </alternativeName>
    <alternativeName>
        <fullName evidence="10 12">Glycinamide ribonucleotide synthetase</fullName>
    </alternativeName>
    <alternativeName>
        <fullName evidence="11 12">Phosphoribosylglycinamide synthetase</fullName>
    </alternativeName>
</protein>
<dbReference type="InterPro" id="IPR020561">
    <property type="entry name" value="PRibGlycinamid_synth_ATP-grasp"/>
</dbReference>
<evidence type="ECO:0000256" key="2">
    <source>
        <dbReference type="ARBA" id="ARBA00001946"/>
    </source>
</evidence>
<evidence type="ECO:0000256" key="9">
    <source>
        <dbReference type="ARBA" id="ARBA00038345"/>
    </source>
</evidence>
<comment type="caution">
    <text evidence="15">The sequence shown here is derived from an EMBL/GenBank/DDBJ whole genome shotgun (WGS) entry which is preliminary data.</text>
</comment>
<dbReference type="Pfam" id="PF02843">
    <property type="entry name" value="GARS_C"/>
    <property type="match status" value="1"/>
</dbReference>
<dbReference type="PANTHER" id="PTHR43472">
    <property type="entry name" value="PHOSPHORIBOSYLAMINE--GLYCINE LIGASE"/>
    <property type="match status" value="1"/>
</dbReference>
<comment type="pathway">
    <text evidence="3 12">Purine metabolism; IMP biosynthesis via de novo pathway; N(1)-(5-phospho-D-ribosyl)glycinamide from 5-phospho-alpha-D-ribose 1-diphosphate: step 2/2.</text>
</comment>
<evidence type="ECO:0000256" key="12">
    <source>
        <dbReference type="HAMAP-Rule" id="MF_00138"/>
    </source>
</evidence>
<dbReference type="InterPro" id="IPR011054">
    <property type="entry name" value="Rudment_hybrid_motif"/>
</dbReference>
<dbReference type="InterPro" id="IPR013815">
    <property type="entry name" value="ATP_grasp_subdomain_1"/>
</dbReference>
<dbReference type="PROSITE" id="PS00184">
    <property type="entry name" value="GARS"/>
    <property type="match status" value="1"/>
</dbReference>
<dbReference type="InterPro" id="IPR020562">
    <property type="entry name" value="PRibGlycinamide_synth_N"/>
</dbReference>
<dbReference type="GO" id="GO:0004637">
    <property type="term" value="F:phosphoribosylamine-glycine ligase activity"/>
    <property type="evidence" value="ECO:0007669"/>
    <property type="project" value="UniProtKB-EC"/>
</dbReference>
<keyword evidence="6 13" id="KW-0547">Nucleotide-binding</keyword>
<evidence type="ECO:0000313" key="15">
    <source>
        <dbReference type="EMBL" id="MDP9729620.1"/>
    </source>
</evidence>
<dbReference type="InterPro" id="IPR000115">
    <property type="entry name" value="PRibGlycinamide_synth"/>
</dbReference>
<dbReference type="Gene3D" id="3.30.1490.20">
    <property type="entry name" value="ATP-grasp fold, A domain"/>
    <property type="match status" value="1"/>
</dbReference>
<evidence type="ECO:0000256" key="4">
    <source>
        <dbReference type="ARBA" id="ARBA00013255"/>
    </source>
</evidence>
<dbReference type="RefSeq" id="WP_306955403.1">
    <property type="nucleotide sequence ID" value="NZ_JAURUO010000018.1"/>
</dbReference>
<dbReference type="EMBL" id="JAURUO010000018">
    <property type="protein sequence ID" value="MDP9729620.1"/>
    <property type="molecule type" value="Genomic_DNA"/>
</dbReference>
<dbReference type="Gene3D" id="3.30.470.20">
    <property type="entry name" value="ATP-grasp fold, B domain"/>
    <property type="match status" value="1"/>
</dbReference>
<evidence type="ECO:0000256" key="7">
    <source>
        <dbReference type="ARBA" id="ARBA00022755"/>
    </source>
</evidence>
<keyword evidence="16" id="KW-1185">Reference proteome</keyword>
<evidence type="ECO:0000256" key="6">
    <source>
        <dbReference type="ARBA" id="ARBA00022741"/>
    </source>
</evidence>
<evidence type="ECO:0000256" key="8">
    <source>
        <dbReference type="ARBA" id="ARBA00022840"/>
    </source>
</evidence>
<dbReference type="EC" id="6.3.4.13" evidence="4 12"/>
<gene>
    <name evidence="12" type="primary">purD</name>
    <name evidence="15" type="ORF">J2S04_002594</name>
</gene>
<dbReference type="PROSITE" id="PS50975">
    <property type="entry name" value="ATP_GRASP"/>
    <property type="match status" value="1"/>
</dbReference>
<dbReference type="InterPro" id="IPR016185">
    <property type="entry name" value="PreATP-grasp_dom_sf"/>
</dbReference>
<name>A0ABT9LZE4_9BACL</name>
<feature type="domain" description="ATP-grasp" evidence="14">
    <location>
        <begin position="134"/>
        <end position="336"/>
    </location>
</feature>
<evidence type="ECO:0000256" key="10">
    <source>
        <dbReference type="ARBA" id="ARBA00042242"/>
    </source>
</evidence>
<dbReference type="SUPFAM" id="SSF51246">
    <property type="entry name" value="Rudiment single hybrid motif"/>
    <property type="match status" value="1"/>
</dbReference>
<comment type="cofactor">
    <cofactor evidence="2">
        <name>Mg(2+)</name>
        <dbReference type="ChEBI" id="CHEBI:18420"/>
    </cofactor>
</comment>
<dbReference type="HAMAP" id="MF_00138">
    <property type="entry name" value="GARS"/>
    <property type="match status" value="1"/>
</dbReference>
<dbReference type="SMART" id="SM01210">
    <property type="entry name" value="GARS_C"/>
    <property type="match status" value="1"/>
</dbReference>
<comment type="similarity">
    <text evidence="9 12">Belongs to the GARS family.</text>
</comment>
<organism evidence="15 16">
    <name type="scientific">Alicyclobacillus tolerans</name>
    <dbReference type="NCBI Taxonomy" id="90970"/>
    <lineage>
        <taxon>Bacteria</taxon>
        <taxon>Bacillati</taxon>
        <taxon>Bacillota</taxon>
        <taxon>Bacilli</taxon>
        <taxon>Bacillales</taxon>
        <taxon>Alicyclobacillaceae</taxon>
        <taxon>Alicyclobacillus</taxon>
    </lineage>
</organism>
<evidence type="ECO:0000256" key="13">
    <source>
        <dbReference type="PROSITE-ProRule" id="PRU00409"/>
    </source>
</evidence>